<organism evidence="7 8">
    <name type="scientific">Anaerosporobacter mobilis DSM 15930</name>
    <dbReference type="NCBI Taxonomy" id="1120996"/>
    <lineage>
        <taxon>Bacteria</taxon>
        <taxon>Bacillati</taxon>
        <taxon>Bacillota</taxon>
        <taxon>Clostridia</taxon>
        <taxon>Lachnospirales</taxon>
        <taxon>Lachnospiraceae</taxon>
        <taxon>Anaerosporobacter</taxon>
    </lineage>
</organism>
<dbReference type="GO" id="GO:0051301">
    <property type="term" value="P:cell division"/>
    <property type="evidence" value="ECO:0007669"/>
    <property type="project" value="InterPro"/>
</dbReference>
<feature type="transmembrane region" description="Helical" evidence="6">
    <location>
        <begin position="69"/>
        <end position="88"/>
    </location>
</feature>
<dbReference type="InterPro" id="IPR001182">
    <property type="entry name" value="FtsW/RodA"/>
</dbReference>
<dbReference type="OrthoDB" id="9812661at2"/>
<dbReference type="PANTHER" id="PTHR30474:SF1">
    <property type="entry name" value="PEPTIDOGLYCAN GLYCOSYLTRANSFERASE MRDB"/>
    <property type="match status" value="1"/>
</dbReference>
<dbReference type="GO" id="GO:0032153">
    <property type="term" value="C:cell division site"/>
    <property type="evidence" value="ECO:0007669"/>
    <property type="project" value="TreeGrafter"/>
</dbReference>
<evidence type="ECO:0000313" key="8">
    <source>
        <dbReference type="Proteomes" id="UP000184038"/>
    </source>
</evidence>
<dbReference type="GO" id="GO:0015648">
    <property type="term" value="F:lipid-linked peptidoglycan transporter activity"/>
    <property type="evidence" value="ECO:0007669"/>
    <property type="project" value="TreeGrafter"/>
</dbReference>
<feature type="transmembrane region" description="Helical" evidence="6">
    <location>
        <begin position="43"/>
        <end position="63"/>
    </location>
</feature>
<evidence type="ECO:0000256" key="4">
    <source>
        <dbReference type="ARBA" id="ARBA00022989"/>
    </source>
</evidence>
<dbReference type="Proteomes" id="UP000184038">
    <property type="component" value="Unassembled WGS sequence"/>
</dbReference>
<feature type="transmembrane region" description="Helical" evidence="6">
    <location>
        <begin position="156"/>
        <end position="173"/>
    </location>
</feature>
<dbReference type="PANTHER" id="PTHR30474">
    <property type="entry name" value="CELL CYCLE PROTEIN"/>
    <property type="match status" value="1"/>
</dbReference>
<dbReference type="STRING" id="1120996.SAMN02746066_01077"/>
<reference evidence="7 8" key="1">
    <citation type="submission" date="2016-11" db="EMBL/GenBank/DDBJ databases">
        <authorList>
            <person name="Jaros S."/>
            <person name="Januszkiewicz K."/>
            <person name="Wedrychowicz H."/>
        </authorList>
    </citation>
    <scope>NUCLEOTIDE SEQUENCE [LARGE SCALE GENOMIC DNA]</scope>
    <source>
        <strain evidence="7 8">DSM 15930</strain>
    </source>
</reference>
<evidence type="ECO:0000256" key="6">
    <source>
        <dbReference type="SAM" id="Phobius"/>
    </source>
</evidence>
<feature type="transmembrane region" description="Helical" evidence="6">
    <location>
        <begin position="308"/>
        <end position="332"/>
    </location>
</feature>
<feature type="transmembrane region" description="Helical" evidence="6">
    <location>
        <begin position="133"/>
        <end position="150"/>
    </location>
</feature>
<protein>
    <submittedName>
        <fullName evidence="7">Rod shape determining protein RodA</fullName>
    </submittedName>
</protein>
<evidence type="ECO:0000256" key="5">
    <source>
        <dbReference type="ARBA" id="ARBA00023136"/>
    </source>
</evidence>
<keyword evidence="8" id="KW-1185">Reference proteome</keyword>
<gene>
    <name evidence="7" type="ORF">SAMN02746066_01077</name>
</gene>
<comment type="subcellular location">
    <subcellularLocation>
        <location evidence="1">Membrane</location>
        <topology evidence="1">Multi-pass membrane protein</topology>
    </subcellularLocation>
</comment>
<keyword evidence="5 6" id="KW-0472">Membrane</keyword>
<evidence type="ECO:0000256" key="3">
    <source>
        <dbReference type="ARBA" id="ARBA00022960"/>
    </source>
</evidence>
<evidence type="ECO:0000256" key="1">
    <source>
        <dbReference type="ARBA" id="ARBA00004141"/>
    </source>
</evidence>
<dbReference type="EMBL" id="FRCP01000007">
    <property type="protein sequence ID" value="SHM18943.1"/>
    <property type="molecule type" value="Genomic_DNA"/>
</dbReference>
<dbReference type="Pfam" id="PF01098">
    <property type="entry name" value="FTSW_RODA_SPOVE"/>
    <property type="match status" value="1"/>
</dbReference>
<dbReference type="GO" id="GO:0008360">
    <property type="term" value="P:regulation of cell shape"/>
    <property type="evidence" value="ECO:0007669"/>
    <property type="project" value="UniProtKB-KW"/>
</dbReference>
<accession>A0A1M7GRM8</accession>
<keyword evidence="3" id="KW-0133">Cell shape</keyword>
<evidence type="ECO:0000256" key="2">
    <source>
        <dbReference type="ARBA" id="ARBA00022692"/>
    </source>
</evidence>
<name>A0A1M7GRM8_9FIRM</name>
<dbReference type="AlphaFoldDB" id="A0A1M7GRM8"/>
<dbReference type="GO" id="GO:0005886">
    <property type="term" value="C:plasma membrane"/>
    <property type="evidence" value="ECO:0007669"/>
    <property type="project" value="TreeGrafter"/>
</dbReference>
<sequence>MFDFKQYDFKRMNYSLVVLVLILVGIGTYLIQLVEPSDGKKQILGLVLGFVAMCIVALVDYHYVCRFMWLIYIVNIVLLLLVFVPGIGKTQFDTQRWINLRVFDLQPSEVSKIMMIIVFAQFFTDRKEKMDRLSTVFISAIMVIIPILLILKQPALSSSMVMVFIYIIMIYAAGLSYKIIVPFLAIGLPTILGLFWYIQQPYQKLLKPYQLGRILSFKFPEKYPDLVWQQKISVEYIGSGRLYGKLFSGQSFELKSKSLPVSESDFIFSVVGEHLGFIGSCVIIGLLAILIFKCLAVAKSARDHMGMLIATGISAMFMFQVFANIGVSTFMLPNTGLPLPFVSYGLSSLVSYMIGIGFILNISLQRKNIRG</sequence>
<keyword evidence="2 6" id="KW-0812">Transmembrane</keyword>
<dbReference type="RefSeq" id="WP_073284176.1">
    <property type="nucleotide sequence ID" value="NZ_FRCP01000007.1"/>
</dbReference>
<feature type="transmembrane region" description="Helical" evidence="6">
    <location>
        <begin position="344"/>
        <end position="364"/>
    </location>
</feature>
<feature type="transmembrane region" description="Helical" evidence="6">
    <location>
        <begin position="275"/>
        <end position="296"/>
    </location>
</feature>
<feature type="transmembrane region" description="Helical" evidence="6">
    <location>
        <begin position="12"/>
        <end position="31"/>
    </location>
</feature>
<proteinExistence type="predicted"/>
<feature type="transmembrane region" description="Helical" evidence="6">
    <location>
        <begin position="180"/>
        <end position="198"/>
    </location>
</feature>
<evidence type="ECO:0000313" key="7">
    <source>
        <dbReference type="EMBL" id="SHM18943.1"/>
    </source>
</evidence>
<keyword evidence="4 6" id="KW-1133">Transmembrane helix</keyword>